<feature type="region of interest" description="Disordered" evidence="1">
    <location>
        <begin position="64"/>
        <end position="85"/>
    </location>
</feature>
<evidence type="ECO:0000313" key="3">
    <source>
        <dbReference type="EMBL" id="GHP12483.1"/>
    </source>
</evidence>
<sequence length="143" mass="15132">MASGAGAAAAEPALQVAAVAILAGVAGRNLLFAEDRKKAFAALKDRDAFQSWLSTEALAPKRKSTKKVKKVNRRTKKQKAAAENPTEVAEKLETVSKRIDALNDKISKSKLIQAENNATSFAGNDEAAETAEDASDAFSKGDK</sequence>
<name>A0A830I091_9CHLO</name>
<feature type="transmembrane region" description="Helical" evidence="2">
    <location>
        <begin position="12"/>
        <end position="31"/>
    </location>
</feature>
<dbReference type="EMBL" id="BNJQ01000042">
    <property type="protein sequence ID" value="GHP12483.1"/>
    <property type="molecule type" value="Genomic_DNA"/>
</dbReference>
<keyword evidence="4" id="KW-1185">Reference proteome</keyword>
<comment type="caution">
    <text evidence="3">The sequence shown here is derived from an EMBL/GenBank/DDBJ whole genome shotgun (WGS) entry which is preliminary data.</text>
</comment>
<dbReference type="AlphaFoldDB" id="A0A830I091"/>
<organism evidence="3 4">
    <name type="scientific">Pycnococcus provasolii</name>
    <dbReference type="NCBI Taxonomy" id="41880"/>
    <lineage>
        <taxon>Eukaryota</taxon>
        <taxon>Viridiplantae</taxon>
        <taxon>Chlorophyta</taxon>
        <taxon>Pseudoscourfieldiophyceae</taxon>
        <taxon>Pseudoscourfieldiales</taxon>
        <taxon>Pycnococcaceae</taxon>
        <taxon>Pycnococcus</taxon>
    </lineage>
</organism>
<feature type="compositionally biased region" description="Acidic residues" evidence="1">
    <location>
        <begin position="126"/>
        <end position="135"/>
    </location>
</feature>
<gene>
    <name evidence="3" type="ORF">PPROV_001121100</name>
</gene>
<reference evidence="3" key="1">
    <citation type="submission" date="2020-10" db="EMBL/GenBank/DDBJ databases">
        <title>Unveiling of a novel bifunctional photoreceptor, Dualchrome1, isolated from a cosmopolitan green alga.</title>
        <authorList>
            <person name="Suzuki S."/>
            <person name="Kawachi M."/>
        </authorList>
    </citation>
    <scope>NUCLEOTIDE SEQUENCE</scope>
    <source>
        <strain evidence="3">NIES 2893</strain>
    </source>
</reference>
<feature type="region of interest" description="Disordered" evidence="1">
    <location>
        <begin position="119"/>
        <end position="143"/>
    </location>
</feature>
<keyword evidence="2" id="KW-0812">Transmembrane</keyword>
<proteinExistence type="predicted"/>
<evidence type="ECO:0000313" key="4">
    <source>
        <dbReference type="Proteomes" id="UP000660262"/>
    </source>
</evidence>
<accession>A0A830I091</accession>
<keyword evidence="2" id="KW-1133">Transmembrane helix</keyword>
<dbReference type="Proteomes" id="UP000660262">
    <property type="component" value="Unassembled WGS sequence"/>
</dbReference>
<evidence type="ECO:0000256" key="2">
    <source>
        <dbReference type="SAM" id="Phobius"/>
    </source>
</evidence>
<evidence type="ECO:0000256" key="1">
    <source>
        <dbReference type="SAM" id="MobiDB-lite"/>
    </source>
</evidence>
<protein>
    <submittedName>
        <fullName evidence="3">Uncharacterized protein</fullName>
    </submittedName>
</protein>
<feature type="compositionally biased region" description="Basic residues" evidence="1">
    <location>
        <begin position="64"/>
        <end position="79"/>
    </location>
</feature>
<keyword evidence="2" id="KW-0472">Membrane</keyword>